<dbReference type="InterPro" id="IPR023090">
    <property type="entry name" value="UPF0702_alpha/beta_dom_sf"/>
</dbReference>
<feature type="domain" description="YetF C-terminal" evidence="8">
    <location>
        <begin position="86"/>
        <end position="153"/>
    </location>
</feature>
<evidence type="ECO:0000256" key="5">
    <source>
        <dbReference type="ARBA" id="ARBA00022989"/>
    </source>
</evidence>
<comment type="similarity">
    <text evidence="2">Belongs to the UPF0702 family.</text>
</comment>
<feature type="transmembrane region" description="Helical" evidence="7">
    <location>
        <begin position="6"/>
        <end position="28"/>
    </location>
</feature>
<sequence length="154" mass="16991">MFDMELPWWEFVVRGVIIYIALLVMVRVSGRRTVGQFTPFDLLIVMLLSEAVSSGLTGGDESLAGGLIVAATLVALKSLIAVVAVRNTRFEHLVDGRAVLIGRDGVFFDDVTRRCKLSQSDIEEALREHDCPRPEMKCAFLEADGGITILRNPQ</sequence>
<evidence type="ECO:0000313" key="10">
    <source>
        <dbReference type="Proteomes" id="UP001589773"/>
    </source>
</evidence>
<dbReference type="PANTHER" id="PTHR34582">
    <property type="entry name" value="UPF0702 TRANSMEMBRANE PROTEIN YCAP"/>
    <property type="match status" value="1"/>
</dbReference>
<feature type="transmembrane region" description="Helical" evidence="7">
    <location>
        <begin position="63"/>
        <end position="85"/>
    </location>
</feature>
<dbReference type="InterPro" id="IPR007353">
    <property type="entry name" value="DUF421"/>
</dbReference>
<dbReference type="Pfam" id="PF04239">
    <property type="entry name" value="DUF421"/>
    <property type="match status" value="1"/>
</dbReference>
<gene>
    <name evidence="9" type="ORF">ACFFJK_17085</name>
</gene>
<keyword evidence="6 7" id="KW-0472">Membrane</keyword>
<keyword evidence="3" id="KW-1003">Cell membrane</keyword>
<proteinExistence type="inferred from homology"/>
<accession>A0ABV6FJA6</accession>
<dbReference type="RefSeq" id="WP_379680733.1">
    <property type="nucleotide sequence ID" value="NZ_JBHLWP010000015.1"/>
</dbReference>
<evidence type="ECO:0000256" key="6">
    <source>
        <dbReference type="ARBA" id="ARBA00023136"/>
    </source>
</evidence>
<dbReference type="Gene3D" id="3.30.240.20">
    <property type="entry name" value="bsu07140 like domains"/>
    <property type="match status" value="1"/>
</dbReference>
<dbReference type="PANTHER" id="PTHR34582:SF6">
    <property type="entry name" value="UPF0702 TRANSMEMBRANE PROTEIN YCAP"/>
    <property type="match status" value="1"/>
</dbReference>
<evidence type="ECO:0000313" key="9">
    <source>
        <dbReference type="EMBL" id="MFC0253615.1"/>
    </source>
</evidence>
<reference evidence="9 10" key="1">
    <citation type="submission" date="2024-09" db="EMBL/GenBank/DDBJ databases">
        <authorList>
            <person name="Sun Q."/>
            <person name="Mori K."/>
        </authorList>
    </citation>
    <scope>NUCLEOTIDE SEQUENCE [LARGE SCALE GENOMIC DNA]</scope>
    <source>
        <strain evidence="9 10">CCM 7792</strain>
    </source>
</reference>
<keyword evidence="5 7" id="KW-1133">Transmembrane helix</keyword>
<name>A0ABV6FJA6_9BURK</name>
<protein>
    <submittedName>
        <fullName evidence="9">DUF421 domain-containing protein</fullName>
    </submittedName>
</protein>
<dbReference type="Proteomes" id="UP001589773">
    <property type="component" value="Unassembled WGS sequence"/>
</dbReference>
<organism evidence="9 10">
    <name type="scientific">Massilia consociata</name>
    <dbReference type="NCBI Taxonomy" id="760117"/>
    <lineage>
        <taxon>Bacteria</taxon>
        <taxon>Pseudomonadati</taxon>
        <taxon>Pseudomonadota</taxon>
        <taxon>Betaproteobacteria</taxon>
        <taxon>Burkholderiales</taxon>
        <taxon>Oxalobacteraceae</taxon>
        <taxon>Telluria group</taxon>
        <taxon>Massilia</taxon>
    </lineage>
</organism>
<keyword evidence="4 7" id="KW-0812">Transmembrane</keyword>
<evidence type="ECO:0000256" key="3">
    <source>
        <dbReference type="ARBA" id="ARBA00022475"/>
    </source>
</evidence>
<comment type="subcellular location">
    <subcellularLocation>
        <location evidence="1">Cell membrane</location>
        <topology evidence="1">Multi-pass membrane protein</topology>
    </subcellularLocation>
</comment>
<evidence type="ECO:0000259" key="8">
    <source>
        <dbReference type="Pfam" id="PF04239"/>
    </source>
</evidence>
<dbReference type="EMBL" id="JBHLWP010000015">
    <property type="protein sequence ID" value="MFC0253615.1"/>
    <property type="molecule type" value="Genomic_DNA"/>
</dbReference>
<feature type="transmembrane region" description="Helical" evidence="7">
    <location>
        <begin position="40"/>
        <end position="57"/>
    </location>
</feature>
<evidence type="ECO:0000256" key="2">
    <source>
        <dbReference type="ARBA" id="ARBA00006448"/>
    </source>
</evidence>
<evidence type="ECO:0000256" key="7">
    <source>
        <dbReference type="SAM" id="Phobius"/>
    </source>
</evidence>
<keyword evidence="10" id="KW-1185">Reference proteome</keyword>
<evidence type="ECO:0000256" key="1">
    <source>
        <dbReference type="ARBA" id="ARBA00004651"/>
    </source>
</evidence>
<evidence type="ECO:0000256" key="4">
    <source>
        <dbReference type="ARBA" id="ARBA00022692"/>
    </source>
</evidence>
<comment type="caution">
    <text evidence="9">The sequence shown here is derived from an EMBL/GenBank/DDBJ whole genome shotgun (WGS) entry which is preliminary data.</text>
</comment>